<evidence type="ECO:0000313" key="1">
    <source>
        <dbReference type="EMBL" id="KAL3384826.1"/>
    </source>
</evidence>
<comment type="caution">
    <text evidence="1">The sequence shown here is derived from an EMBL/GenBank/DDBJ whole genome shotgun (WGS) entry which is preliminary data.</text>
</comment>
<gene>
    <name evidence="1" type="ORF">TKK_019473</name>
</gene>
<organism evidence="1 2">
    <name type="scientific">Trichogramma kaykai</name>
    <dbReference type="NCBI Taxonomy" id="54128"/>
    <lineage>
        <taxon>Eukaryota</taxon>
        <taxon>Metazoa</taxon>
        <taxon>Ecdysozoa</taxon>
        <taxon>Arthropoda</taxon>
        <taxon>Hexapoda</taxon>
        <taxon>Insecta</taxon>
        <taxon>Pterygota</taxon>
        <taxon>Neoptera</taxon>
        <taxon>Endopterygota</taxon>
        <taxon>Hymenoptera</taxon>
        <taxon>Apocrita</taxon>
        <taxon>Proctotrupomorpha</taxon>
        <taxon>Chalcidoidea</taxon>
        <taxon>Trichogrammatidae</taxon>
        <taxon>Trichogramma</taxon>
    </lineage>
</organism>
<name>A0ABD2VWJ9_9HYME</name>
<reference evidence="1 2" key="1">
    <citation type="journal article" date="2024" name="bioRxiv">
        <title>A reference genome for Trichogramma kaykai: A tiny desert-dwelling parasitoid wasp with competing sex-ratio distorters.</title>
        <authorList>
            <person name="Culotta J."/>
            <person name="Lindsey A.R."/>
        </authorList>
    </citation>
    <scope>NUCLEOTIDE SEQUENCE [LARGE SCALE GENOMIC DNA]</scope>
    <source>
        <strain evidence="1 2">KSX58</strain>
    </source>
</reference>
<accession>A0ABD2VWJ9</accession>
<keyword evidence="2" id="KW-1185">Reference proteome</keyword>
<dbReference type="Proteomes" id="UP001627154">
    <property type="component" value="Unassembled WGS sequence"/>
</dbReference>
<dbReference type="InterPro" id="IPR005312">
    <property type="entry name" value="DUF1759"/>
</dbReference>
<evidence type="ECO:0000313" key="2">
    <source>
        <dbReference type="Proteomes" id="UP001627154"/>
    </source>
</evidence>
<protein>
    <submittedName>
        <fullName evidence="1">Uncharacterized protein</fullName>
    </submittedName>
</protein>
<dbReference type="Pfam" id="PF03564">
    <property type="entry name" value="DUF1759"/>
    <property type="match status" value="1"/>
</dbReference>
<sequence>MGDHKETLQDQATTRKMIKNFIKNTEKLRQANLTFDSLNSRLCTLESYWKVYTDRHLALSRLEKELEKESYFVNDTFSEVENQYTEARAYLMQKITALSARSLDYTVPASSNTQAVEQISTTATSLPKQSDWDSFKALFVSMVKDAPTLKPTLKLQHLLACVEGDALRTIKNIEVNADNLEVAWTALSRCYENKRLRISVYMKRLLYMPKAVKKSVAEITWLLDTSNECRRGLSALGEPVEHRDRWFKLWTRQTVQTPIHQLDRTKTPKRRLKDPLDLFQLIMQPAQTHHHGDKQNVHCAQQIIVWDLVQIFSATQSINDGNTHVIIVSATIA</sequence>
<dbReference type="AlphaFoldDB" id="A0ABD2VWJ9"/>
<dbReference type="EMBL" id="JBJJXI010000167">
    <property type="protein sequence ID" value="KAL3384826.1"/>
    <property type="molecule type" value="Genomic_DNA"/>
</dbReference>
<proteinExistence type="predicted"/>